<dbReference type="InterPro" id="IPR046830">
    <property type="entry name" value="Calmod_bind_M"/>
</dbReference>
<keyword evidence="4" id="KW-0238">DNA-binding</keyword>
<dbReference type="InterPro" id="IPR046829">
    <property type="entry name" value="Calmod_bind_C"/>
</dbReference>
<evidence type="ECO:0000313" key="11">
    <source>
        <dbReference type="Proteomes" id="UP000237347"/>
    </source>
</evidence>
<dbReference type="Proteomes" id="UP000237347">
    <property type="component" value="Unassembled WGS sequence"/>
</dbReference>
<dbReference type="InterPro" id="IPR012416">
    <property type="entry name" value="CBP60"/>
</dbReference>
<evidence type="ECO:0000256" key="7">
    <source>
        <dbReference type="ARBA" id="ARBA00023242"/>
    </source>
</evidence>
<evidence type="ECO:0000259" key="8">
    <source>
        <dbReference type="Pfam" id="PF20451"/>
    </source>
</evidence>
<dbReference type="AlphaFoldDB" id="A0AAW0KKX6"/>
<keyword evidence="5" id="KW-0010">Activator</keyword>
<gene>
    <name evidence="10" type="primary">CBP60A_0</name>
    <name evidence="10" type="ORF">CFP56_018699</name>
</gene>
<evidence type="ECO:0000256" key="3">
    <source>
        <dbReference type="ARBA" id="ARBA00023015"/>
    </source>
</evidence>
<dbReference type="GO" id="GO:0003700">
    <property type="term" value="F:DNA-binding transcription factor activity"/>
    <property type="evidence" value="ECO:0007669"/>
    <property type="project" value="TreeGrafter"/>
</dbReference>
<dbReference type="Pfam" id="PF20452">
    <property type="entry name" value="Calmod_bind_C"/>
    <property type="match status" value="1"/>
</dbReference>
<feature type="domain" description="Calmodulin binding protein C-terminal" evidence="9">
    <location>
        <begin position="88"/>
        <end position="131"/>
    </location>
</feature>
<dbReference type="PANTHER" id="PTHR31713:SF14">
    <property type="entry name" value="CALMODULIN-BINDING PROTEIN 60 A"/>
    <property type="match status" value="1"/>
</dbReference>
<evidence type="ECO:0000259" key="9">
    <source>
        <dbReference type="Pfam" id="PF20452"/>
    </source>
</evidence>
<dbReference type="GO" id="GO:0005516">
    <property type="term" value="F:calmodulin binding"/>
    <property type="evidence" value="ECO:0007669"/>
    <property type="project" value="InterPro"/>
</dbReference>
<organism evidence="10 11">
    <name type="scientific">Quercus suber</name>
    <name type="common">Cork oak</name>
    <dbReference type="NCBI Taxonomy" id="58331"/>
    <lineage>
        <taxon>Eukaryota</taxon>
        <taxon>Viridiplantae</taxon>
        <taxon>Streptophyta</taxon>
        <taxon>Embryophyta</taxon>
        <taxon>Tracheophyta</taxon>
        <taxon>Spermatophyta</taxon>
        <taxon>Magnoliopsida</taxon>
        <taxon>eudicotyledons</taxon>
        <taxon>Gunneridae</taxon>
        <taxon>Pentapetalae</taxon>
        <taxon>rosids</taxon>
        <taxon>fabids</taxon>
        <taxon>Fagales</taxon>
        <taxon>Fagaceae</taxon>
        <taxon>Quercus</taxon>
    </lineage>
</organism>
<sequence length="257" mass="28271">MFCLARTGVTGGASGSVVCEGCGCVGECDDREAFIRENVVGAPLGYRHFDVSLCSRVRHNILGTGMSAKMWEVTVEHAQTCVLEKRMFLYSPPSSQQKNGVVFNVVGQVMGLLLECQYVPIDKLSETEKALLLYFWNATSLVGSSSHLTNVCTSSLPRTESSNVLGTGRPVKMWKDTVESAQTCVLEKRMFLYSSPPSSPDIISSIFSVGGSSGFDDYDLPSVDGMGLRYEQASSFLEFMKHSFDDDDLKFFYTDLF</sequence>
<evidence type="ECO:0000256" key="1">
    <source>
        <dbReference type="ARBA" id="ARBA00004123"/>
    </source>
</evidence>
<keyword evidence="3" id="KW-0805">Transcription regulation</keyword>
<dbReference type="GO" id="GO:0043565">
    <property type="term" value="F:sequence-specific DNA binding"/>
    <property type="evidence" value="ECO:0007669"/>
    <property type="project" value="TreeGrafter"/>
</dbReference>
<protein>
    <submittedName>
        <fullName evidence="10">Calmodulin-binding protein 60 a</fullName>
    </submittedName>
</protein>
<evidence type="ECO:0000313" key="10">
    <source>
        <dbReference type="EMBL" id="KAK7839126.1"/>
    </source>
</evidence>
<dbReference type="PANTHER" id="PTHR31713">
    <property type="entry name" value="OS02G0177800 PROTEIN"/>
    <property type="match status" value="1"/>
</dbReference>
<name>A0AAW0KKX6_QUESU</name>
<evidence type="ECO:0000256" key="6">
    <source>
        <dbReference type="ARBA" id="ARBA00023163"/>
    </source>
</evidence>
<feature type="domain" description="Calmodulin binding protein central" evidence="8">
    <location>
        <begin position="59"/>
        <end position="81"/>
    </location>
</feature>
<accession>A0AAW0KKX6</accession>
<dbReference type="Pfam" id="PF20451">
    <property type="entry name" value="Calmod_bind_M"/>
    <property type="match status" value="1"/>
</dbReference>
<reference evidence="10 11" key="1">
    <citation type="journal article" date="2018" name="Sci. Data">
        <title>The draft genome sequence of cork oak.</title>
        <authorList>
            <person name="Ramos A.M."/>
            <person name="Usie A."/>
            <person name="Barbosa P."/>
            <person name="Barros P.M."/>
            <person name="Capote T."/>
            <person name="Chaves I."/>
            <person name="Simoes F."/>
            <person name="Abreu I."/>
            <person name="Carrasquinho I."/>
            <person name="Faro C."/>
            <person name="Guimaraes J.B."/>
            <person name="Mendonca D."/>
            <person name="Nobrega F."/>
            <person name="Rodrigues L."/>
            <person name="Saibo N.J.M."/>
            <person name="Varela M.C."/>
            <person name="Egas C."/>
            <person name="Matos J."/>
            <person name="Miguel C.M."/>
            <person name="Oliveira M.M."/>
            <person name="Ricardo C.P."/>
            <person name="Goncalves S."/>
        </authorList>
    </citation>
    <scope>NUCLEOTIDE SEQUENCE [LARGE SCALE GENOMIC DNA]</scope>
    <source>
        <strain evidence="11">cv. HL8</strain>
    </source>
</reference>
<comment type="caution">
    <text evidence="10">The sequence shown here is derived from an EMBL/GenBank/DDBJ whole genome shotgun (WGS) entry which is preliminary data.</text>
</comment>
<dbReference type="GO" id="GO:0080142">
    <property type="term" value="P:regulation of salicylic acid biosynthetic process"/>
    <property type="evidence" value="ECO:0007669"/>
    <property type="project" value="TreeGrafter"/>
</dbReference>
<dbReference type="EMBL" id="PKMF04000290">
    <property type="protein sequence ID" value="KAK7839126.1"/>
    <property type="molecule type" value="Genomic_DNA"/>
</dbReference>
<evidence type="ECO:0000256" key="5">
    <source>
        <dbReference type="ARBA" id="ARBA00023159"/>
    </source>
</evidence>
<evidence type="ECO:0000256" key="2">
    <source>
        <dbReference type="ARBA" id="ARBA00007214"/>
    </source>
</evidence>
<proteinExistence type="inferred from homology"/>
<dbReference type="GO" id="GO:0005634">
    <property type="term" value="C:nucleus"/>
    <property type="evidence" value="ECO:0007669"/>
    <property type="project" value="UniProtKB-SubCell"/>
</dbReference>
<comment type="subcellular location">
    <subcellularLocation>
        <location evidence="1">Nucleus</location>
    </subcellularLocation>
</comment>
<keyword evidence="6" id="KW-0804">Transcription</keyword>
<comment type="similarity">
    <text evidence="2">Belongs to the plant ACBP60 protein family.</text>
</comment>
<keyword evidence="7" id="KW-0539">Nucleus</keyword>
<evidence type="ECO:0000256" key="4">
    <source>
        <dbReference type="ARBA" id="ARBA00023125"/>
    </source>
</evidence>
<keyword evidence="11" id="KW-1185">Reference proteome</keyword>